<dbReference type="OrthoDB" id="4713066at2759"/>
<keyword evidence="8" id="KW-0812">Transmembrane</keyword>
<comment type="caution">
    <text evidence="10">The sequence shown here is derived from an EMBL/GenBank/DDBJ whole genome shotgun (WGS) entry which is preliminary data.</text>
</comment>
<dbReference type="Proteomes" id="UP000582659">
    <property type="component" value="Unassembled WGS sequence"/>
</dbReference>
<feature type="domain" description="LITAF" evidence="9">
    <location>
        <begin position="17"/>
        <end position="104"/>
    </location>
</feature>
<keyword evidence="8" id="KW-1133">Transmembrane helix</keyword>
<keyword evidence="5" id="KW-0479">Metal-binding</keyword>
<dbReference type="Proteomes" id="UP000659654">
    <property type="component" value="Unassembled WGS sequence"/>
</dbReference>
<reference evidence="10" key="1">
    <citation type="submission" date="2020-09" db="EMBL/GenBank/DDBJ databases">
        <authorList>
            <person name="Kikuchi T."/>
        </authorList>
    </citation>
    <scope>NUCLEOTIDE SEQUENCE</scope>
    <source>
        <strain evidence="10">Ka4C1</strain>
    </source>
</reference>
<gene>
    <name evidence="10" type="ORF">BXYJ_LOCUS245</name>
</gene>
<evidence type="ECO:0000313" key="10">
    <source>
        <dbReference type="EMBL" id="CAD5208009.1"/>
    </source>
</evidence>
<dbReference type="EMBL" id="CAJFDI010000001">
    <property type="protein sequence ID" value="CAD5208009.1"/>
    <property type="molecule type" value="Genomic_DNA"/>
</dbReference>
<keyword evidence="7 8" id="KW-0472">Membrane</keyword>
<dbReference type="SMART" id="SM00714">
    <property type="entry name" value="LITAF"/>
    <property type="match status" value="1"/>
</dbReference>
<dbReference type="InterPro" id="IPR006629">
    <property type="entry name" value="LITAF"/>
</dbReference>
<evidence type="ECO:0000256" key="4">
    <source>
        <dbReference type="ARBA" id="ARBA00005975"/>
    </source>
</evidence>
<dbReference type="GO" id="GO:0005765">
    <property type="term" value="C:lysosomal membrane"/>
    <property type="evidence" value="ECO:0007669"/>
    <property type="project" value="UniProtKB-SubCell"/>
</dbReference>
<accession>A0A7I8XG08</accession>
<dbReference type="AlphaFoldDB" id="A0A7I8XG08"/>
<feature type="transmembrane region" description="Helical" evidence="8">
    <location>
        <begin position="57"/>
        <end position="78"/>
    </location>
</feature>
<comment type="similarity">
    <text evidence="4">Belongs to the CDIP1/LITAF family.</text>
</comment>
<evidence type="ECO:0000313" key="11">
    <source>
        <dbReference type="Proteomes" id="UP000659654"/>
    </source>
</evidence>
<evidence type="ECO:0000256" key="8">
    <source>
        <dbReference type="SAM" id="Phobius"/>
    </source>
</evidence>
<protein>
    <submittedName>
        <fullName evidence="10">(pine wood nematode) hypothetical protein</fullName>
    </submittedName>
</protein>
<evidence type="ECO:0000256" key="7">
    <source>
        <dbReference type="ARBA" id="ARBA00023136"/>
    </source>
</evidence>
<keyword evidence="6" id="KW-0862">Zinc</keyword>
<evidence type="ECO:0000256" key="5">
    <source>
        <dbReference type="ARBA" id="ARBA00022723"/>
    </source>
</evidence>
<dbReference type="InterPro" id="IPR037519">
    <property type="entry name" value="LITAF_fam"/>
</dbReference>
<comment type="subcellular location">
    <subcellularLocation>
        <location evidence="2">Endosome membrane</location>
        <topology evidence="2">Peripheral membrane protein</topology>
    </subcellularLocation>
    <subcellularLocation>
        <location evidence="1">Late endosome membrane</location>
    </subcellularLocation>
    <subcellularLocation>
        <location evidence="3">Lysosome membrane</location>
        <topology evidence="3">Peripheral membrane protein</topology>
        <orientation evidence="3">Cytoplasmic side</orientation>
    </subcellularLocation>
</comment>
<dbReference type="EMBL" id="CAJFCV020000001">
    <property type="protein sequence ID" value="CAG9079894.1"/>
    <property type="molecule type" value="Genomic_DNA"/>
</dbReference>
<name>A0A7I8XG08_BURXY</name>
<evidence type="ECO:0000256" key="1">
    <source>
        <dbReference type="ARBA" id="ARBA00004414"/>
    </source>
</evidence>
<evidence type="ECO:0000256" key="3">
    <source>
        <dbReference type="ARBA" id="ARBA00004630"/>
    </source>
</evidence>
<keyword evidence="11" id="KW-1185">Reference proteome</keyword>
<sequence length="109" mass="12328">MPQPYKSVPITIHQSATPSMIVNAKKLLSDQPQLIDCPRCKNHGDTVLVYKNGLCTWLTFIGILLASVLVIPLFFLWVPFVIDAFRDVEHHCSNCNAWVGTYRRIGRST</sequence>
<organism evidence="10 11">
    <name type="scientific">Bursaphelenchus xylophilus</name>
    <name type="common">Pinewood nematode worm</name>
    <name type="synonym">Aphelenchoides xylophilus</name>
    <dbReference type="NCBI Taxonomy" id="6326"/>
    <lineage>
        <taxon>Eukaryota</taxon>
        <taxon>Metazoa</taxon>
        <taxon>Ecdysozoa</taxon>
        <taxon>Nematoda</taxon>
        <taxon>Chromadorea</taxon>
        <taxon>Rhabditida</taxon>
        <taxon>Tylenchina</taxon>
        <taxon>Tylenchomorpha</taxon>
        <taxon>Aphelenchoidea</taxon>
        <taxon>Aphelenchoididae</taxon>
        <taxon>Bursaphelenchus</taxon>
    </lineage>
</organism>
<evidence type="ECO:0000259" key="9">
    <source>
        <dbReference type="PROSITE" id="PS51837"/>
    </source>
</evidence>
<evidence type="ECO:0000256" key="6">
    <source>
        <dbReference type="ARBA" id="ARBA00022833"/>
    </source>
</evidence>
<dbReference type="GO" id="GO:0031902">
    <property type="term" value="C:late endosome membrane"/>
    <property type="evidence" value="ECO:0007669"/>
    <property type="project" value="UniProtKB-SubCell"/>
</dbReference>
<proteinExistence type="inferred from homology"/>
<evidence type="ECO:0000256" key="2">
    <source>
        <dbReference type="ARBA" id="ARBA00004481"/>
    </source>
</evidence>
<dbReference type="GO" id="GO:0008270">
    <property type="term" value="F:zinc ion binding"/>
    <property type="evidence" value="ECO:0007669"/>
    <property type="project" value="TreeGrafter"/>
</dbReference>
<dbReference type="PROSITE" id="PS51837">
    <property type="entry name" value="LITAF"/>
    <property type="match status" value="1"/>
</dbReference>
<dbReference type="Pfam" id="PF10601">
    <property type="entry name" value="zf-LITAF-like"/>
    <property type="match status" value="1"/>
</dbReference>
<dbReference type="PANTHER" id="PTHR23292">
    <property type="entry name" value="LIPOPOLYSACCHARIDE-INDUCED TUMOR NECROSIS FACTOR-ALPHA FACTOR"/>
    <property type="match status" value="1"/>
</dbReference>
<dbReference type="PANTHER" id="PTHR23292:SF44">
    <property type="entry name" value="LITAF DOMAIN-CONTAINING PROTEIN"/>
    <property type="match status" value="1"/>
</dbReference>